<organism evidence="1 2">
    <name type="scientific">Mycolicibacterium cyprinidarum</name>
    <dbReference type="NCBI Taxonomy" id="2860311"/>
    <lineage>
        <taxon>Bacteria</taxon>
        <taxon>Bacillati</taxon>
        <taxon>Actinomycetota</taxon>
        <taxon>Actinomycetes</taxon>
        <taxon>Mycobacteriales</taxon>
        <taxon>Mycobacteriaceae</taxon>
        <taxon>Mycolicibacterium</taxon>
    </lineage>
</organism>
<proteinExistence type="predicted"/>
<keyword evidence="2" id="KW-1185">Reference proteome</keyword>
<comment type="caution">
    <text evidence="1">The sequence shown here is derived from an EMBL/GenBank/DDBJ whole genome shotgun (WGS) entry which is preliminary data.</text>
</comment>
<protein>
    <recommendedName>
        <fullName evidence="3">RNA polymerase sigma-70 region 4 domain-containing protein</fullName>
    </recommendedName>
</protein>
<sequence length="590" mass="63125">MSEGAAAREGAVLEPDWWRRKEILGISLRDLIVGLDDVGSLPIPYARLPRRWSIYAEEFPRWVDVTDQTPDALLARPKLGAAAVGALIQAAQDAVRASQSAVAAGTVGAETAVARLLAQLTDYDRTLLSELVWAPDPPTQRALAERLGVHPVSVHRNLPRARARFAELLADPAHREVGELADAIRQSLGPYLPACVAEAELRRLGVEPDSQTAQVLLHVAGPYMRCGDWIQGTAGRGGRAEAEAALDAVFERDAAPRTDSLVQALTALGMPAAIASTYLESPVGLRSFGDVSVRWTGDTTANMAEAALHVLGSPATAEDIRATIGSDAGRSLETLNGTLSEDDRFARASRRTWGLRSWEIPEYAGIAHAIGARIDAAGGTAKVTDVTDRLLATYPDIASSSVRTYLSALEFIVTGGMIRRRTPDDEWPTFPPFNTVRGAFRNGSNEMRLLVRATSELLRGSGQAIHPAVAVAVGVHPGQRQTFTNPHGNVAVFWKLTATSRVSIGSLRAHAVAVGATTADTLILAFKLHDFSLEVSRVDPDEHAAPQILGRPVSDPVAALASSLHCQPSNVTRILRARGDQDLAAKLDHI</sequence>
<dbReference type="Proteomes" id="UP001060504">
    <property type="component" value="Unassembled WGS sequence"/>
</dbReference>
<reference evidence="1 2" key="1">
    <citation type="submission" date="2021-08" db="EMBL/GenBank/DDBJ databases">
        <title>Draft genome sequence of Mycolicibacterium sp. NGTWS1702 strain.</title>
        <authorList>
            <person name="Matsumoto M."/>
            <person name="Tang B.C.C."/>
            <person name="Machida Y."/>
            <person name="Matoyama H."/>
            <person name="Kishihara T."/>
            <person name="Sato S."/>
            <person name="Kondo I."/>
            <person name="Sano M."/>
            <person name="Kato G."/>
        </authorList>
    </citation>
    <scope>NUCLEOTIDE SEQUENCE [LARGE SCALE GENOMIC DNA]</scope>
    <source>
        <strain evidence="1 2">NGTWSNA01</strain>
    </source>
</reference>
<evidence type="ECO:0008006" key="3">
    <source>
        <dbReference type="Google" id="ProtNLM"/>
    </source>
</evidence>
<evidence type="ECO:0000313" key="1">
    <source>
        <dbReference type="EMBL" id="GJF09584.1"/>
    </source>
</evidence>
<name>A0ABQ4V4C3_9MYCO</name>
<dbReference type="EMBL" id="BPRH01000452">
    <property type="protein sequence ID" value="GJF09584.1"/>
    <property type="molecule type" value="Genomic_DNA"/>
</dbReference>
<evidence type="ECO:0000313" key="2">
    <source>
        <dbReference type="Proteomes" id="UP001060504"/>
    </source>
</evidence>
<accession>A0ABQ4V4C3</accession>
<gene>
    <name evidence="1" type="ORF">NGTWS1702_04050</name>
</gene>